<keyword evidence="11" id="KW-1185">Reference proteome</keyword>
<dbReference type="SUPFAM" id="SSF56059">
    <property type="entry name" value="Glutathione synthetase ATP-binding domain-like"/>
    <property type="match status" value="1"/>
</dbReference>
<feature type="domain" description="ATP-grasp" evidence="8">
    <location>
        <begin position="120"/>
        <end position="317"/>
    </location>
</feature>
<dbReference type="PANTHER" id="PTHR48095:SF2">
    <property type="entry name" value="BIOTIN CARBOXYLASE, CHLOROPLASTIC"/>
    <property type="match status" value="1"/>
</dbReference>
<dbReference type="RefSeq" id="WP_030283703.1">
    <property type="nucleotide sequence ID" value="NZ_JBEZVI010000009.1"/>
</dbReference>
<evidence type="ECO:0000256" key="4">
    <source>
        <dbReference type="ARBA" id="ARBA00022741"/>
    </source>
</evidence>
<comment type="catalytic activity">
    <reaction evidence="6">
        <text>N(6)-biotinyl-L-lysyl-[protein] + hydrogencarbonate + ATP = N(6)-carboxybiotinyl-L-lysyl-[protein] + ADP + phosphate + H(+)</text>
        <dbReference type="Rhea" id="RHEA:13501"/>
        <dbReference type="Rhea" id="RHEA-COMP:10505"/>
        <dbReference type="Rhea" id="RHEA-COMP:10506"/>
        <dbReference type="ChEBI" id="CHEBI:15378"/>
        <dbReference type="ChEBI" id="CHEBI:17544"/>
        <dbReference type="ChEBI" id="CHEBI:30616"/>
        <dbReference type="ChEBI" id="CHEBI:43474"/>
        <dbReference type="ChEBI" id="CHEBI:83144"/>
        <dbReference type="ChEBI" id="CHEBI:83145"/>
        <dbReference type="ChEBI" id="CHEBI:456216"/>
        <dbReference type="EC" id="6.3.4.14"/>
    </reaction>
</comment>
<dbReference type="InterPro" id="IPR005481">
    <property type="entry name" value="BC-like_N"/>
</dbReference>
<dbReference type="EMBL" id="JBEZVI010000009">
    <property type="protein sequence ID" value="MEU3711093.1"/>
    <property type="molecule type" value="Genomic_DNA"/>
</dbReference>
<dbReference type="Gene3D" id="3.30.470.20">
    <property type="entry name" value="ATP-grasp fold, B domain"/>
    <property type="match status" value="1"/>
</dbReference>
<gene>
    <name evidence="10" type="ORF">AB0E61_13470</name>
</gene>
<protein>
    <recommendedName>
        <fullName evidence="2">biotin carboxylase</fullName>
        <ecNumber evidence="2">6.3.4.14</ecNumber>
    </recommendedName>
</protein>
<evidence type="ECO:0000313" key="10">
    <source>
        <dbReference type="EMBL" id="MEU3711093.1"/>
    </source>
</evidence>
<evidence type="ECO:0000256" key="5">
    <source>
        <dbReference type="ARBA" id="ARBA00022840"/>
    </source>
</evidence>
<dbReference type="InterPro" id="IPR011764">
    <property type="entry name" value="Biotin_carboxylation_dom"/>
</dbReference>
<dbReference type="InterPro" id="IPR005479">
    <property type="entry name" value="CPAse_ATP-bd"/>
</dbReference>
<dbReference type="Pfam" id="PF00289">
    <property type="entry name" value="Biotin_carb_N"/>
    <property type="match status" value="1"/>
</dbReference>
<dbReference type="PROSITE" id="PS50975">
    <property type="entry name" value="ATP_GRASP"/>
    <property type="match status" value="1"/>
</dbReference>
<keyword evidence="3 10" id="KW-0436">Ligase</keyword>
<evidence type="ECO:0000313" key="11">
    <source>
        <dbReference type="Proteomes" id="UP001550853"/>
    </source>
</evidence>
<dbReference type="SMART" id="SM00878">
    <property type="entry name" value="Biotin_carb_C"/>
    <property type="match status" value="1"/>
</dbReference>
<keyword evidence="5 7" id="KW-0067">ATP-binding</keyword>
<dbReference type="SUPFAM" id="SSF52440">
    <property type="entry name" value="PreATP-grasp domain"/>
    <property type="match status" value="1"/>
</dbReference>
<evidence type="ECO:0000256" key="2">
    <source>
        <dbReference type="ARBA" id="ARBA00013263"/>
    </source>
</evidence>
<dbReference type="Pfam" id="PF02785">
    <property type="entry name" value="Biotin_carb_C"/>
    <property type="match status" value="1"/>
</dbReference>
<sequence>MFEKVLIANRGEIALRIARAARELGVRTVAVHSSEDTGSAVVRCADESVHIGPPAASRSYLYIPALIEAARRTGADAVHPGYGFLSEDADFAEVCRAEGLAFIGPPADVIRRLGDKTAARTAMAAAGLPLLPGSPGPLDSATEARAVADTIGYPVIIKAAAGGGGRGMTVVHDPPGFAAAHRDTVARARALFGDPTVFVERYLPTARHVEVQILADGAGGAVYVGDRDCSVQRRHQKLIEEAPAPRLPAGLRARMGEAAVRGARAVGYEGAGTFEFLVDEAGDFFFMEVNCRIQVEHPVTEMLSGIDLVQEQFHLAAGRPLTLRQEDVELRGAAVECRINAEDPDRDFAPAPGPLTEFVPPGGPFVRVDTHAFEGYQVPASYDSLLAKAVVWAPTRDEALRRMDRALAEFRITGPGVHTTLGFLRRVMDEPAFRGGEYSTSIVSQVLGVKTVR</sequence>
<dbReference type="NCBIfam" id="NF006367">
    <property type="entry name" value="PRK08591.1"/>
    <property type="match status" value="1"/>
</dbReference>
<keyword evidence="4 7" id="KW-0547">Nucleotide-binding</keyword>
<reference evidence="10 11" key="1">
    <citation type="submission" date="2024-06" db="EMBL/GenBank/DDBJ databases">
        <title>The Natural Products Discovery Center: Release of the First 8490 Sequenced Strains for Exploring Actinobacteria Biosynthetic Diversity.</title>
        <authorList>
            <person name="Kalkreuter E."/>
            <person name="Kautsar S.A."/>
            <person name="Yang D."/>
            <person name="Bader C.D."/>
            <person name="Teijaro C.N."/>
            <person name="Fluegel L."/>
            <person name="Davis C.M."/>
            <person name="Simpson J.R."/>
            <person name="Lauterbach L."/>
            <person name="Steele A.D."/>
            <person name="Gui C."/>
            <person name="Meng S."/>
            <person name="Li G."/>
            <person name="Viehrig K."/>
            <person name="Ye F."/>
            <person name="Su P."/>
            <person name="Kiefer A.F."/>
            <person name="Nichols A."/>
            <person name="Cepeda A.J."/>
            <person name="Yan W."/>
            <person name="Fan B."/>
            <person name="Jiang Y."/>
            <person name="Adhikari A."/>
            <person name="Zheng C.-J."/>
            <person name="Schuster L."/>
            <person name="Cowan T.M."/>
            <person name="Smanski M.J."/>
            <person name="Chevrette M.G."/>
            <person name="De Carvalho L.P.S."/>
            <person name="Shen B."/>
        </authorList>
    </citation>
    <scope>NUCLEOTIDE SEQUENCE [LARGE SCALE GENOMIC DNA]</scope>
    <source>
        <strain evidence="10 11">NPDC033039</strain>
    </source>
</reference>
<evidence type="ECO:0000259" key="9">
    <source>
        <dbReference type="PROSITE" id="PS50979"/>
    </source>
</evidence>
<dbReference type="InterPro" id="IPR016185">
    <property type="entry name" value="PreATP-grasp_dom_sf"/>
</dbReference>
<name>A0ABV2YZC1_9ACTN</name>
<dbReference type="PANTHER" id="PTHR48095">
    <property type="entry name" value="PYRUVATE CARBOXYLASE SUBUNIT A"/>
    <property type="match status" value="1"/>
</dbReference>
<dbReference type="GO" id="GO:0003989">
    <property type="term" value="F:acetyl-CoA carboxylase activity"/>
    <property type="evidence" value="ECO:0007669"/>
    <property type="project" value="UniProtKB-EC"/>
</dbReference>
<evidence type="ECO:0000256" key="7">
    <source>
        <dbReference type="PROSITE-ProRule" id="PRU00409"/>
    </source>
</evidence>
<dbReference type="Pfam" id="PF02786">
    <property type="entry name" value="CPSase_L_D2"/>
    <property type="match status" value="1"/>
</dbReference>
<evidence type="ECO:0000256" key="6">
    <source>
        <dbReference type="ARBA" id="ARBA00048600"/>
    </source>
</evidence>
<dbReference type="PROSITE" id="PS00866">
    <property type="entry name" value="CPSASE_1"/>
    <property type="match status" value="1"/>
</dbReference>
<dbReference type="EC" id="6.3.4.14" evidence="2"/>
<comment type="function">
    <text evidence="1">This protein is a component of the acetyl coenzyme A carboxylase complex; first, biotin carboxylase catalyzes the carboxylation of the carrier protein and then the transcarboxylase transfers the carboxyl group to form malonyl-CoA.</text>
</comment>
<accession>A0ABV2YZC1</accession>
<evidence type="ECO:0000256" key="1">
    <source>
        <dbReference type="ARBA" id="ARBA00003761"/>
    </source>
</evidence>
<proteinExistence type="predicted"/>
<organism evidence="10 11">
    <name type="scientific">Streptomyces catenulae</name>
    <dbReference type="NCBI Taxonomy" id="66875"/>
    <lineage>
        <taxon>Bacteria</taxon>
        <taxon>Bacillati</taxon>
        <taxon>Actinomycetota</taxon>
        <taxon>Actinomycetes</taxon>
        <taxon>Kitasatosporales</taxon>
        <taxon>Streptomycetaceae</taxon>
        <taxon>Streptomyces</taxon>
    </lineage>
</organism>
<dbReference type="InterPro" id="IPR011054">
    <property type="entry name" value="Rudment_hybrid_motif"/>
</dbReference>
<comment type="caution">
    <text evidence="10">The sequence shown here is derived from an EMBL/GenBank/DDBJ whole genome shotgun (WGS) entry which is preliminary data.</text>
</comment>
<dbReference type="InterPro" id="IPR011761">
    <property type="entry name" value="ATP-grasp"/>
</dbReference>
<dbReference type="InterPro" id="IPR051602">
    <property type="entry name" value="ACC_Biotin_Carboxylase"/>
</dbReference>
<dbReference type="PROSITE" id="PS50979">
    <property type="entry name" value="BC"/>
    <property type="match status" value="1"/>
</dbReference>
<dbReference type="Proteomes" id="UP001550853">
    <property type="component" value="Unassembled WGS sequence"/>
</dbReference>
<evidence type="ECO:0000259" key="8">
    <source>
        <dbReference type="PROSITE" id="PS50975"/>
    </source>
</evidence>
<dbReference type="SUPFAM" id="SSF51246">
    <property type="entry name" value="Rudiment single hybrid motif"/>
    <property type="match status" value="1"/>
</dbReference>
<dbReference type="InterPro" id="IPR005482">
    <property type="entry name" value="Biotin_COase_C"/>
</dbReference>
<evidence type="ECO:0000256" key="3">
    <source>
        <dbReference type="ARBA" id="ARBA00022598"/>
    </source>
</evidence>
<feature type="domain" description="Biotin carboxylation" evidence="9">
    <location>
        <begin position="1"/>
        <end position="448"/>
    </location>
</feature>